<dbReference type="Proteomes" id="UP000765509">
    <property type="component" value="Unassembled WGS sequence"/>
</dbReference>
<evidence type="ECO:0000256" key="1">
    <source>
        <dbReference type="SAM" id="Phobius"/>
    </source>
</evidence>
<dbReference type="OrthoDB" id="2497823at2759"/>
<proteinExistence type="predicted"/>
<feature type="transmembrane region" description="Helical" evidence="1">
    <location>
        <begin position="12"/>
        <end position="32"/>
    </location>
</feature>
<feature type="transmembrane region" description="Helical" evidence="1">
    <location>
        <begin position="95"/>
        <end position="117"/>
    </location>
</feature>
<keyword evidence="1" id="KW-0812">Transmembrane</keyword>
<keyword evidence="1" id="KW-0472">Membrane</keyword>
<evidence type="ECO:0000313" key="3">
    <source>
        <dbReference type="Proteomes" id="UP000765509"/>
    </source>
</evidence>
<organism evidence="2 3">
    <name type="scientific">Austropuccinia psidii MF-1</name>
    <dbReference type="NCBI Taxonomy" id="1389203"/>
    <lineage>
        <taxon>Eukaryota</taxon>
        <taxon>Fungi</taxon>
        <taxon>Dikarya</taxon>
        <taxon>Basidiomycota</taxon>
        <taxon>Pucciniomycotina</taxon>
        <taxon>Pucciniomycetes</taxon>
        <taxon>Pucciniales</taxon>
        <taxon>Sphaerophragmiaceae</taxon>
        <taxon>Austropuccinia</taxon>
    </lineage>
</organism>
<evidence type="ECO:0000313" key="2">
    <source>
        <dbReference type="EMBL" id="MBW0493822.1"/>
    </source>
</evidence>
<keyword evidence="1" id="KW-1133">Transmembrane helix</keyword>
<feature type="transmembrane region" description="Helical" evidence="1">
    <location>
        <begin position="41"/>
        <end position="61"/>
    </location>
</feature>
<feature type="transmembrane region" description="Helical" evidence="1">
    <location>
        <begin position="204"/>
        <end position="221"/>
    </location>
</feature>
<sequence>MNVPMFPFFQKLFWATSIVSLIFIGVLLIAIFRSNDKRHPVIIGFLITSWVTAWITLLPLFSDLKDYYQPRPLIHSNVARGPVRTVCNINAVLLAYFWTVVPGYSLAFIIEVLRMLVELITFVNSMNIPDPSTKAADRQLRKGSVDSQASEVSSKEFSSYDDFHWKSNRRYSNETDLETNQSAHSDGSLIRKIKETWVDNWKKIITFLPLISALPSLALVFKSQAQYGWRYVHADEFACYTPDPIVRRYRALVLLCHLASSCILGAIAVVLYLLLRKKTGVGIQRRIHYSLLFRLGALSILSG</sequence>
<name>A0A9Q3D1K6_9BASI</name>
<dbReference type="EMBL" id="AVOT02012263">
    <property type="protein sequence ID" value="MBW0493822.1"/>
    <property type="molecule type" value="Genomic_DNA"/>
</dbReference>
<reference evidence="2" key="1">
    <citation type="submission" date="2021-03" db="EMBL/GenBank/DDBJ databases">
        <title>Draft genome sequence of rust myrtle Austropuccinia psidii MF-1, a brazilian biotype.</title>
        <authorList>
            <person name="Quecine M.C."/>
            <person name="Pachon D.M.R."/>
            <person name="Bonatelli M.L."/>
            <person name="Correr F.H."/>
            <person name="Franceschini L.M."/>
            <person name="Leite T.F."/>
            <person name="Margarido G.R.A."/>
            <person name="Almeida C.A."/>
            <person name="Ferrarezi J.A."/>
            <person name="Labate C.A."/>
        </authorList>
    </citation>
    <scope>NUCLEOTIDE SEQUENCE</scope>
    <source>
        <strain evidence="2">MF-1</strain>
    </source>
</reference>
<gene>
    <name evidence="2" type="ORF">O181_033537</name>
</gene>
<comment type="caution">
    <text evidence="2">The sequence shown here is derived from an EMBL/GenBank/DDBJ whole genome shotgun (WGS) entry which is preliminary data.</text>
</comment>
<keyword evidence="3" id="KW-1185">Reference proteome</keyword>
<dbReference type="AlphaFoldDB" id="A0A9Q3D1K6"/>
<protein>
    <submittedName>
        <fullName evidence="2">Uncharacterized protein</fullName>
    </submittedName>
</protein>
<accession>A0A9Q3D1K6</accession>
<feature type="transmembrane region" description="Helical" evidence="1">
    <location>
        <begin position="251"/>
        <end position="275"/>
    </location>
</feature>